<dbReference type="KEGG" id="cmax:111471666"/>
<name>A0A6J1I7X0_CUCMA</name>
<dbReference type="Pfam" id="PF13041">
    <property type="entry name" value="PPR_2"/>
    <property type="match status" value="1"/>
</dbReference>
<dbReference type="OrthoDB" id="1731741at2759"/>
<dbReference type="Gene3D" id="1.25.40.10">
    <property type="entry name" value="Tetratricopeptide repeat domain"/>
    <property type="match status" value="3"/>
</dbReference>
<evidence type="ECO:0000256" key="2">
    <source>
        <dbReference type="PROSITE-ProRule" id="PRU00708"/>
    </source>
</evidence>
<feature type="repeat" description="PPR" evidence="2">
    <location>
        <begin position="174"/>
        <end position="208"/>
    </location>
</feature>
<dbReference type="GO" id="GO:0009451">
    <property type="term" value="P:RNA modification"/>
    <property type="evidence" value="ECO:0007669"/>
    <property type="project" value="InterPro"/>
</dbReference>
<dbReference type="RefSeq" id="XP_022973156.1">
    <property type="nucleotide sequence ID" value="XM_023117388.1"/>
</dbReference>
<dbReference type="Pfam" id="PF01535">
    <property type="entry name" value="PPR"/>
    <property type="match status" value="2"/>
</dbReference>
<dbReference type="PROSITE" id="PS51375">
    <property type="entry name" value="PPR"/>
    <property type="match status" value="1"/>
</dbReference>
<dbReference type="AlphaFoldDB" id="A0A6J1I7X0"/>
<dbReference type="GO" id="GO:0003723">
    <property type="term" value="F:RNA binding"/>
    <property type="evidence" value="ECO:0007669"/>
    <property type="project" value="InterPro"/>
</dbReference>
<accession>A0A6J1I7X0</accession>
<dbReference type="PROSITE" id="PS51257">
    <property type="entry name" value="PROKAR_LIPOPROTEIN"/>
    <property type="match status" value="1"/>
</dbReference>
<evidence type="ECO:0000256" key="1">
    <source>
        <dbReference type="ARBA" id="ARBA00022737"/>
    </source>
</evidence>
<evidence type="ECO:0000313" key="4">
    <source>
        <dbReference type="RefSeq" id="XP_022973156.1"/>
    </source>
</evidence>
<organism evidence="3 4">
    <name type="scientific">Cucurbita maxima</name>
    <name type="common">Pumpkin</name>
    <name type="synonym">Winter squash</name>
    <dbReference type="NCBI Taxonomy" id="3661"/>
    <lineage>
        <taxon>Eukaryota</taxon>
        <taxon>Viridiplantae</taxon>
        <taxon>Streptophyta</taxon>
        <taxon>Embryophyta</taxon>
        <taxon>Tracheophyta</taxon>
        <taxon>Spermatophyta</taxon>
        <taxon>Magnoliopsida</taxon>
        <taxon>eudicotyledons</taxon>
        <taxon>Gunneridae</taxon>
        <taxon>Pentapetalae</taxon>
        <taxon>rosids</taxon>
        <taxon>fabids</taxon>
        <taxon>Cucurbitales</taxon>
        <taxon>Cucurbitaceae</taxon>
        <taxon>Cucurbiteae</taxon>
        <taxon>Cucurbita</taxon>
    </lineage>
</organism>
<reference evidence="4" key="1">
    <citation type="submission" date="2025-08" db="UniProtKB">
        <authorList>
            <consortium name="RefSeq"/>
        </authorList>
    </citation>
    <scope>IDENTIFICATION</scope>
    <source>
        <tissue evidence="4">Young leaves</tissue>
    </source>
</reference>
<dbReference type="GeneID" id="111471666"/>
<keyword evidence="1" id="KW-0677">Repeat</keyword>
<gene>
    <name evidence="4" type="primary">LOC111471666</name>
</gene>
<dbReference type="FunFam" id="1.25.40.10:FF:000090">
    <property type="entry name" value="Pentatricopeptide repeat-containing protein, chloroplastic"/>
    <property type="match status" value="1"/>
</dbReference>
<dbReference type="InterPro" id="IPR011990">
    <property type="entry name" value="TPR-like_helical_dom_sf"/>
</dbReference>
<evidence type="ECO:0000313" key="3">
    <source>
        <dbReference type="Proteomes" id="UP000504608"/>
    </source>
</evidence>
<dbReference type="InterPro" id="IPR002885">
    <property type="entry name" value="PPR_rpt"/>
</dbReference>
<dbReference type="PANTHER" id="PTHR47926">
    <property type="entry name" value="PENTATRICOPEPTIDE REPEAT-CONTAINING PROTEIN"/>
    <property type="match status" value="1"/>
</dbReference>
<keyword evidence="3" id="KW-1185">Reference proteome</keyword>
<proteinExistence type="predicted"/>
<dbReference type="InterPro" id="IPR046960">
    <property type="entry name" value="PPR_At4g14850-like_plant"/>
</dbReference>
<protein>
    <submittedName>
        <fullName evidence="4">Pentatricopeptide repeat-containing protein At3g46790, chloroplastic-like</fullName>
    </submittedName>
</protein>
<dbReference type="Proteomes" id="UP000504608">
    <property type="component" value="Unplaced"/>
</dbReference>
<sequence>MPKPQDIIPFYAALLQACSSTKNHHTLKQIHALTIRLGISHHDFIRTKLASTYAACDHLPQATTIFSFATRRPTFLFNALIRAHSSLRLFSQSLSIFRHMLLSGKPIDRHTLPPVLKSCTGLSSLRLGRQVHGFVVINGFSTDLPNLNALITMYGKCGDLGIARKVFDGMPERNEVSWSALMAGYGVHGMFGEVFGLFERMVEEGQKPDELTFTALLTACSHGGLIERGKEYFGMMKMGFNLKPGLEHYTCMVDLLGRVGQVEEAEKLIMEMEMEIEPDEALWGALLSACRIHGKAEVADRVQTRFMKQH</sequence>
<dbReference type="NCBIfam" id="TIGR00756">
    <property type="entry name" value="PPR"/>
    <property type="match status" value="2"/>
</dbReference>